<reference evidence="2 3" key="1">
    <citation type="submission" date="2017-12" db="EMBL/GenBank/DDBJ databases">
        <title>Comparative genomics of Botrytis spp.</title>
        <authorList>
            <person name="Valero-Jimenez C.A."/>
            <person name="Tapia P."/>
            <person name="Veloso J."/>
            <person name="Silva-Moreno E."/>
            <person name="Staats M."/>
            <person name="Valdes J.H."/>
            <person name="Van Kan J.A.L."/>
        </authorList>
    </citation>
    <scope>NUCLEOTIDE SEQUENCE [LARGE SCALE GENOMIC DNA]</scope>
    <source>
        <strain evidence="2 3">MUCL3349</strain>
    </source>
</reference>
<protein>
    <submittedName>
        <fullName evidence="2">Uncharacterized protein</fullName>
    </submittedName>
</protein>
<sequence length="150" mass="16485">MNPNHGEDLSWDPKPLPIIIHDHTSSPTEPPQTAISDQQKTTMLGNNHDSPAENVQDQEQEPIAQNEADASISSSEDESIIDDTLQSHKQKAQLCKSQELNKSAKKGITCVSSNRSCAKQKKNKKIETAALHPPSGDTTPEQTENLHQMI</sequence>
<dbReference type="EMBL" id="PQXO01000006">
    <property type="protein sequence ID" value="TGO92310.1"/>
    <property type="molecule type" value="Genomic_DNA"/>
</dbReference>
<comment type="caution">
    <text evidence="2">The sequence shown here is derived from an EMBL/GenBank/DDBJ whole genome shotgun (WGS) entry which is preliminary data.</text>
</comment>
<dbReference type="AlphaFoldDB" id="A0A4Z1L624"/>
<gene>
    <name evidence="2" type="ORF">BPOR_0006g00500</name>
</gene>
<accession>A0A4Z1L624</accession>
<organism evidence="2 3">
    <name type="scientific">Botrytis porri</name>
    <dbReference type="NCBI Taxonomy" id="87229"/>
    <lineage>
        <taxon>Eukaryota</taxon>
        <taxon>Fungi</taxon>
        <taxon>Dikarya</taxon>
        <taxon>Ascomycota</taxon>
        <taxon>Pezizomycotina</taxon>
        <taxon>Leotiomycetes</taxon>
        <taxon>Helotiales</taxon>
        <taxon>Sclerotiniaceae</taxon>
        <taxon>Botrytis</taxon>
    </lineage>
</organism>
<evidence type="ECO:0000256" key="1">
    <source>
        <dbReference type="SAM" id="MobiDB-lite"/>
    </source>
</evidence>
<keyword evidence="3" id="KW-1185">Reference proteome</keyword>
<feature type="region of interest" description="Disordered" evidence="1">
    <location>
        <begin position="1"/>
        <end position="87"/>
    </location>
</feature>
<dbReference type="Proteomes" id="UP000297280">
    <property type="component" value="Unassembled WGS sequence"/>
</dbReference>
<name>A0A4Z1L624_9HELO</name>
<feature type="compositionally biased region" description="Polar residues" evidence="1">
    <location>
        <begin position="136"/>
        <end position="150"/>
    </location>
</feature>
<evidence type="ECO:0000313" key="3">
    <source>
        <dbReference type="Proteomes" id="UP000297280"/>
    </source>
</evidence>
<feature type="compositionally biased region" description="Polar residues" evidence="1">
    <location>
        <begin position="25"/>
        <end position="57"/>
    </location>
</feature>
<proteinExistence type="predicted"/>
<feature type="region of interest" description="Disordered" evidence="1">
    <location>
        <begin position="124"/>
        <end position="150"/>
    </location>
</feature>
<dbReference type="OrthoDB" id="3554181at2759"/>
<evidence type="ECO:0000313" key="2">
    <source>
        <dbReference type="EMBL" id="TGO92310.1"/>
    </source>
</evidence>